<organism evidence="5 6">
    <name type="scientific">Macrostomum lignano</name>
    <dbReference type="NCBI Taxonomy" id="282301"/>
    <lineage>
        <taxon>Eukaryota</taxon>
        <taxon>Metazoa</taxon>
        <taxon>Spiralia</taxon>
        <taxon>Lophotrochozoa</taxon>
        <taxon>Platyhelminthes</taxon>
        <taxon>Rhabditophora</taxon>
        <taxon>Macrostomorpha</taxon>
        <taxon>Macrostomida</taxon>
        <taxon>Macrostomidae</taxon>
        <taxon>Macrostomum</taxon>
    </lineage>
</organism>
<proteinExistence type="inferred from homology"/>
<dbReference type="InterPro" id="IPR007274">
    <property type="entry name" value="Cop_transporter"/>
</dbReference>
<keyword evidence="2 4" id="KW-1133">Transmembrane helix</keyword>
<keyword evidence="3 4" id="KW-0472">Membrane</keyword>
<dbReference type="GO" id="GO:0016020">
    <property type="term" value="C:membrane"/>
    <property type="evidence" value="ECO:0007669"/>
    <property type="project" value="UniProtKB-SubCell"/>
</dbReference>
<keyword evidence="4" id="KW-0406">Ion transport</keyword>
<sequence length="107" mass="11812">MSSQKFLLVYALSRICKSGFAVDSVVIAGNQIILTGKLRLIYLAADSLLQLIRVSLSALLMYCAMSYNAAVLLSIVLGSTIGYFLSQWKKHRLPAFMEAFSIDCEAR</sequence>
<evidence type="ECO:0000256" key="1">
    <source>
        <dbReference type="ARBA" id="ARBA00022692"/>
    </source>
</evidence>
<comment type="similarity">
    <text evidence="4">Belongs to the copper transporter (Ctr) (TC 1.A.56) family. SLC31A subfamily.</text>
</comment>
<evidence type="ECO:0000313" key="5">
    <source>
        <dbReference type="Proteomes" id="UP000095280"/>
    </source>
</evidence>
<protein>
    <recommendedName>
        <fullName evidence="4">Copper transport protein</fullName>
    </recommendedName>
</protein>
<keyword evidence="4" id="KW-0187">Copper transport</keyword>
<evidence type="ECO:0000313" key="6">
    <source>
        <dbReference type="WBParaSite" id="maker-uti_cns_0006726-snap-gene-0.3-mRNA-1"/>
    </source>
</evidence>
<dbReference type="AlphaFoldDB" id="A0A1I8HLD0"/>
<dbReference type="Proteomes" id="UP000095280">
    <property type="component" value="Unplaced"/>
</dbReference>
<name>A0A1I8HLD0_9PLAT</name>
<dbReference type="Pfam" id="PF04145">
    <property type="entry name" value="Ctr"/>
    <property type="match status" value="1"/>
</dbReference>
<keyword evidence="4" id="KW-0186">Copper</keyword>
<feature type="transmembrane region" description="Helical" evidence="4">
    <location>
        <begin position="67"/>
        <end position="85"/>
    </location>
</feature>
<evidence type="ECO:0000256" key="4">
    <source>
        <dbReference type="RuleBase" id="RU367022"/>
    </source>
</evidence>
<comment type="subcellular location">
    <subcellularLocation>
        <location evidence="4">Membrane</location>
        <topology evidence="4">Multi-pass membrane protein</topology>
    </subcellularLocation>
</comment>
<evidence type="ECO:0000256" key="2">
    <source>
        <dbReference type="ARBA" id="ARBA00022989"/>
    </source>
</evidence>
<dbReference type="WBParaSite" id="maker-uti_cns_0006726-snap-gene-0.3-mRNA-1">
    <property type="protein sequence ID" value="maker-uti_cns_0006726-snap-gene-0.3-mRNA-1"/>
    <property type="gene ID" value="maker-uti_cns_0006726-snap-gene-0.3"/>
</dbReference>
<accession>A0A1I8HLD0</accession>
<reference evidence="6" key="1">
    <citation type="submission" date="2016-11" db="UniProtKB">
        <authorList>
            <consortium name="WormBaseParasite"/>
        </authorList>
    </citation>
    <scope>IDENTIFICATION</scope>
</reference>
<keyword evidence="5" id="KW-1185">Reference proteome</keyword>
<evidence type="ECO:0000256" key="3">
    <source>
        <dbReference type="ARBA" id="ARBA00023136"/>
    </source>
</evidence>
<keyword evidence="1 4" id="KW-0812">Transmembrane</keyword>
<dbReference type="GO" id="GO:0005375">
    <property type="term" value="F:copper ion transmembrane transporter activity"/>
    <property type="evidence" value="ECO:0007669"/>
    <property type="project" value="UniProtKB-UniRule"/>
</dbReference>
<keyword evidence="4" id="KW-0813">Transport</keyword>